<feature type="compositionally biased region" description="Polar residues" evidence="11">
    <location>
        <begin position="933"/>
        <end position="951"/>
    </location>
</feature>
<dbReference type="EMBL" id="KQ427339">
    <property type="protein sequence ID" value="KOF67188.1"/>
    <property type="molecule type" value="Genomic_DNA"/>
</dbReference>
<dbReference type="PROSITE" id="PS50305">
    <property type="entry name" value="SIRTUIN"/>
    <property type="match status" value="1"/>
</dbReference>
<dbReference type="PANTHER" id="PTHR11085:SF9">
    <property type="entry name" value="NAD-DEPENDENT PROTEIN DEACETYLASE SIRTUIN-1"/>
    <property type="match status" value="1"/>
</dbReference>
<keyword evidence="5" id="KW-0808">Transferase</keyword>
<reference evidence="13" key="1">
    <citation type="submission" date="2015-07" db="EMBL/GenBank/DDBJ databases">
        <title>MeaNS - Measles Nucleotide Surveillance Program.</title>
        <authorList>
            <person name="Tran T."/>
            <person name="Druce J."/>
        </authorList>
    </citation>
    <scope>NUCLEOTIDE SEQUENCE</scope>
    <source>
        <strain evidence="13">UCB-OBI-ISO-001</strain>
        <tissue evidence="13">Gonad</tissue>
    </source>
</reference>
<accession>A0A0L8FRB6</accession>
<evidence type="ECO:0000256" key="4">
    <source>
        <dbReference type="ARBA" id="ARBA00012928"/>
    </source>
</evidence>
<feature type="compositionally biased region" description="Polar residues" evidence="11">
    <location>
        <begin position="805"/>
        <end position="830"/>
    </location>
</feature>
<feature type="compositionally biased region" description="Acidic residues" evidence="11">
    <location>
        <begin position="166"/>
        <end position="176"/>
    </location>
</feature>
<dbReference type="SUPFAM" id="SSF52467">
    <property type="entry name" value="DHS-like NAD/FAD-binding domain"/>
    <property type="match status" value="1"/>
</dbReference>
<feature type="compositionally biased region" description="Basic and acidic residues" evidence="11">
    <location>
        <begin position="188"/>
        <end position="197"/>
    </location>
</feature>
<keyword evidence="7 10" id="KW-0862">Zinc</keyword>
<evidence type="ECO:0000256" key="1">
    <source>
        <dbReference type="ARBA" id="ARBA00001947"/>
    </source>
</evidence>
<dbReference type="InterPro" id="IPR003000">
    <property type="entry name" value="Sirtuin"/>
</dbReference>
<evidence type="ECO:0000256" key="7">
    <source>
        <dbReference type="ARBA" id="ARBA00022833"/>
    </source>
</evidence>
<feature type="region of interest" description="Disordered" evidence="11">
    <location>
        <begin position="1"/>
        <end position="26"/>
    </location>
</feature>
<keyword evidence="9" id="KW-0539">Nucleus</keyword>
<dbReference type="InterPro" id="IPR026591">
    <property type="entry name" value="Sirtuin_cat_small_dom_sf"/>
</dbReference>
<feature type="binding site" evidence="10">
    <location>
        <position position="639"/>
    </location>
    <ligand>
        <name>Zn(2+)</name>
        <dbReference type="ChEBI" id="CHEBI:29105"/>
    </ligand>
</feature>
<dbReference type="OrthoDB" id="424302at2759"/>
<dbReference type="GO" id="GO:0070403">
    <property type="term" value="F:NAD+ binding"/>
    <property type="evidence" value="ECO:0007669"/>
    <property type="project" value="InterPro"/>
</dbReference>
<feature type="domain" description="Deacetylase sirtuin-type" evidence="12">
    <location>
        <begin position="473"/>
        <end position="733"/>
    </location>
</feature>
<dbReference type="GO" id="GO:0005654">
    <property type="term" value="C:nucleoplasm"/>
    <property type="evidence" value="ECO:0007669"/>
    <property type="project" value="TreeGrafter"/>
</dbReference>
<dbReference type="GO" id="GO:0017136">
    <property type="term" value="F:histone deacetylase activity, NAD-dependent"/>
    <property type="evidence" value="ECO:0007669"/>
    <property type="project" value="TreeGrafter"/>
</dbReference>
<dbReference type="InterPro" id="IPR026590">
    <property type="entry name" value="Ssirtuin_cat_dom"/>
</dbReference>
<feature type="compositionally biased region" description="Low complexity" evidence="11">
    <location>
        <begin position="331"/>
        <end position="356"/>
    </location>
</feature>
<proteinExistence type="inferred from homology"/>
<evidence type="ECO:0000256" key="5">
    <source>
        <dbReference type="ARBA" id="ARBA00022679"/>
    </source>
</evidence>
<evidence type="ECO:0000256" key="11">
    <source>
        <dbReference type="SAM" id="MobiDB-lite"/>
    </source>
</evidence>
<feature type="region of interest" description="Disordered" evidence="11">
    <location>
        <begin position="909"/>
        <end position="965"/>
    </location>
</feature>
<feature type="compositionally biased region" description="Basic and acidic residues" evidence="11">
    <location>
        <begin position="952"/>
        <end position="962"/>
    </location>
</feature>
<dbReference type="GO" id="GO:0046872">
    <property type="term" value="F:metal ion binding"/>
    <property type="evidence" value="ECO:0007669"/>
    <property type="project" value="UniProtKB-KW"/>
</dbReference>
<gene>
    <name evidence="13" type="ORF">OCBIM_22010267mg</name>
</gene>
<dbReference type="GO" id="GO:0033553">
    <property type="term" value="C:rDNA heterochromatin"/>
    <property type="evidence" value="ECO:0007669"/>
    <property type="project" value="TreeGrafter"/>
</dbReference>
<feature type="compositionally biased region" description="Low complexity" evidence="11">
    <location>
        <begin position="275"/>
        <end position="284"/>
    </location>
</feature>
<feature type="region of interest" description="Disordered" evidence="11">
    <location>
        <begin position="117"/>
        <end position="362"/>
    </location>
</feature>
<keyword evidence="6 10" id="KW-0479">Metal-binding</keyword>
<dbReference type="InterPro" id="IPR050134">
    <property type="entry name" value="NAD-dep_sirtuin_deacylases"/>
</dbReference>
<dbReference type="GO" id="GO:0003714">
    <property type="term" value="F:transcription corepressor activity"/>
    <property type="evidence" value="ECO:0007669"/>
    <property type="project" value="TreeGrafter"/>
</dbReference>
<feature type="compositionally biased region" description="Gly residues" evidence="11">
    <location>
        <begin position="231"/>
        <end position="264"/>
    </location>
</feature>
<dbReference type="Gene3D" id="3.30.1600.10">
    <property type="entry name" value="SIR2/SIRT2 'Small Domain"/>
    <property type="match status" value="1"/>
</dbReference>
<sequence length="1106" mass="123531">MAAQNSDDGVATFSPKRPRMDSDERRTPLGHLWSEHLKHSKCPEHSDSKPVAHCFNNNINHNYNDDDHNVNSNINNNNNYNNNNNNNNNNNTTTTANNTTTNIITTTAATTTIITTTTTSNNNNGVVCTEGNLDLHRRRRHDEEEQQQQQEEEKREKIMVSREAEVVGEEEEEDTENQLPQQQQQQQQHEEKLEQEHHHHHHRHRQQHQQHRHHQQQQSQQANEQCTGESRSGGGGGDSFGNSGGGGDGDDGGGSGGGGSGGGDTLTRVRVKGLQQEGEQQQQQHMEETLNEKVEMEDEAMEKLQKLEKDEEVEEEEGKIVDKVGAAVEESSSSSSSSPSSTSSSSPSSSSTPTSSFSKKDEENMLQITTAENEMDTSLSEDPLQNADFDNPNADNFDNVSEISDLSVLDEDAWRPVSGPLNWVQRQMSMGRDPRMLFKEITSQDTFIPPDLDEMTLWGLLVNFISEPPKRQKLNYVNTIDDVVHLLKTSQKIMVLTGAGVSVSCGIPDFRSRNGIYARLAVDFPDLPDPQAMFDIHYFRNDPRPFFKFAKEIYPGQFEPSKCHKFIKLIEDHNRLLHNYTQNIDTLEQQAGIKKVIQCHGSFATATCMNCSSKVSAASIREDIFNQVIPRCQVCPLECTSAIMKPDIVFFGENLPEHFHHQMAEDKEQCDLLIVIGSSMKVRPVALIPNYIPAHVPQILINREPLKHMTFDVELLGDGDIIVNDLCKRLGEGWKEAFCDSGPSFTQIRKDQLETPSLKPELKETGKGLQNSLFSSPLKPNDVHAPSSDITKDCLHGTHSIVPPENTNGQDSLSASNNTHLISHSLSPAKNSCEENNDEQSKNEENGENADIRSFFNKKPEKIPKQSLGKQLKENQVLFLAPSQYVYPGAEIYSEDEDMIFESDSHQSVSSCSWDNFSDEDNGTDGGTMKNGFESSDASALNSVPSNVDMSTENHHPSEHVDSCALDSDLNVPTHLENMEGVATTISSLSSFNKQLDVCQNKEHLENEQEDMNDVCKENFLRLSDSNKQNGYAVDGESIEDRLSAVPSYISRECTENTQHNEISLTDDKMHHIRMDTCSNSPIQTEPTAKSLLAEVESTTEDIDKT</sequence>
<feature type="compositionally biased region" description="Basic residues" evidence="11">
    <location>
        <begin position="198"/>
        <end position="215"/>
    </location>
</feature>
<feature type="compositionally biased region" description="Low complexity" evidence="11">
    <location>
        <begin position="386"/>
        <end position="396"/>
    </location>
</feature>
<comment type="cofactor">
    <cofactor evidence="1">
        <name>Zn(2+)</name>
        <dbReference type="ChEBI" id="CHEBI:29105"/>
    </cofactor>
</comment>
<feature type="binding site" evidence="10">
    <location>
        <position position="611"/>
    </location>
    <ligand>
        <name>Zn(2+)</name>
        <dbReference type="ChEBI" id="CHEBI:29105"/>
    </ligand>
</feature>
<feature type="compositionally biased region" description="Basic and acidic residues" evidence="11">
    <location>
        <begin position="151"/>
        <end position="165"/>
    </location>
</feature>
<feature type="region of interest" description="Disordered" evidence="11">
    <location>
        <begin position="376"/>
        <end position="396"/>
    </location>
</feature>
<dbReference type="EC" id="2.3.1.286" evidence="4"/>
<feature type="region of interest" description="Disordered" evidence="11">
    <location>
        <begin position="762"/>
        <end position="868"/>
    </location>
</feature>
<comment type="similarity">
    <text evidence="3">Belongs to the sirtuin family. Class I subfamily.</text>
</comment>
<evidence type="ECO:0000256" key="9">
    <source>
        <dbReference type="ARBA" id="ARBA00023242"/>
    </source>
</evidence>
<feature type="region of interest" description="Disordered" evidence="11">
    <location>
        <begin position="65"/>
        <end position="97"/>
    </location>
</feature>
<evidence type="ECO:0000256" key="10">
    <source>
        <dbReference type="PROSITE-ProRule" id="PRU00236"/>
    </source>
</evidence>
<feature type="compositionally biased region" description="Basic and acidic residues" evidence="11">
    <location>
        <begin position="285"/>
        <end position="294"/>
    </location>
</feature>
<evidence type="ECO:0000256" key="8">
    <source>
        <dbReference type="ARBA" id="ARBA00023027"/>
    </source>
</evidence>
<name>A0A0L8FRB6_OCTBM</name>
<evidence type="ECO:0000256" key="3">
    <source>
        <dbReference type="ARBA" id="ARBA00006924"/>
    </source>
</evidence>
<feature type="compositionally biased region" description="Low complexity" evidence="11">
    <location>
        <begin position="70"/>
        <end position="97"/>
    </location>
</feature>
<dbReference type="InterPro" id="IPR029035">
    <property type="entry name" value="DHS-like_NAD/FAD-binding_dom"/>
</dbReference>
<dbReference type="Pfam" id="PF02146">
    <property type="entry name" value="SIR2"/>
    <property type="match status" value="1"/>
</dbReference>
<dbReference type="GO" id="GO:0005637">
    <property type="term" value="C:nuclear inner membrane"/>
    <property type="evidence" value="ECO:0007669"/>
    <property type="project" value="TreeGrafter"/>
</dbReference>
<dbReference type="PANTHER" id="PTHR11085">
    <property type="entry name" value="NAD-DEPENDENT PROTEIN DEACYLASE SIRTUIN-5, MITOCHONDRIAL-RELATED"/>
    <property type="match status" value="1"/>
</dbReference>
<evidence type="ECO:0000313" key="13">
    <source>
        <dbReference type="EMBL" id="KOF67188.1"/>
    </source>
</evidence>
<evidence type="ECO:0000259" key="12">
    <source>
        <dbReference type="PROSITE" id="PS50305"/>
    </source>
</evidence>
<dbReference type="AlphaFoldDB" id="A0A0L8FRB6"/>
<dbReference type="Gene3D" id="3.40.50.1220">
    <property type="entry name" value="TPP-binding domain"/>
    <property type="match status" value="1"/>
</dbReference>
<keyword evidence="8" id="KW-0520">NAD</keyword>
<feature type="active site" description="Proton acceptor" evidence="10">
    <location>
        <position position="600"/>
    </location>
</feature>
<protein>
    <recommendedName>
        <fullName evidence="4">protein acetyllysine N-acetyltransferase</fullName>
        <ecNumber evidence="4">2.3.1.286</ecNumber>
    </recommendedName>
</protein>
<dbReference type="GO" id="GO:0002039">
    <property type="term" value="F:p53 binding"/>
    <property type="evidence" value="ECO:0007669"/>
    <property type="project" value="TreeGrafter"/>
</dbReference>
<dbReference type="STRING" id="37653.A0A0L8FRB6"/>
<dbReference type="FunFam" id="3.30.1600.10:FF:000013">
    <property type="entry name" value="NAD-dependent protein deacetylase sirtuin-1"/>
    <property type="match status" value="1"/>
</dbReference>
<dbReference type="CDD" id="cd01408">
    <property type="entry name" value="SIRT1"/>
    <property type="match status" value="1"/>
</dbReference>
<evidence type="ECO:0000256" key="2">
    <source>
        <dbReference type="ARBA" id="ARBA00004123"/>
    </source>
</evidence>
<feature type="binding site" evidence="10">
    <location>
        <position position="635"/>
    </location>
    <ligand>
        <name>Zn(2+)</name>
        <dbReference type="ChEBI" id="CHEBI:29105"/>
    </ligand>
</feature>
<feature type="binding site" evidence="10">
    <location>
        <position position="608"/>
    </location>
    <ligand>
        <name>Zn(2+)</name>
        <dbReference type="ChEBI" id="CHEBI:29105"/>
    </ligand>
</feature>
<evidence type="ECO:0000256" key="6">
    <source>
        <dbReference type="ARBA" id="ARBA00022723"/>
    </source>
</evidence>
<comment type="subcellular location">
    <subcellularLocation>
        <location evidence="2">Nucleus</location>
    </subcellularLocation>
</comment>
<organism evidence="13">
    <name type="scientific">Octopus bimaculoides</name>
    <name type="common">California two-spotted octopus</name>
    <dbReference type="NCBI Taxonomy" id="37653"/>
    <lineage>
        <taxon>Eukaryota</taxon>
        <taxon>Metazoa</taxon>
        <taxon>Spiralia</taxon>
        <taxon>Lophotrochozoa</taxon>
        <taxon>Mollusca</taxon>
        <taxon>Cephalopoda</taxon>
        <taxon>Coleoidea</taxon>
        <taxon>Octopodiformes</taxon>
        <taxon>Octopoda</taxon>
        <taxon>Incirrata</taxon>
        <taxon>Octopodidae</taxon>
        <taxon>Octopus</taxon>
    </lineage>
</organism>